<accession>A0ABU9XBP7</accession>
<evidence type="ECO:0000313" key="2">
    <source>
        <dbReference type="Proteomes" id="UP001444625"/>
    </source>
</evidence>
<reference evidence="1 2" key="1">
    <citation type="submission" date="2024-05" db="EMBL/GenBank/DDBJ databases">
        <authorList>
            <person name="Haq I."/>
            <person name="Ullah Z."/>
            <person name="Ahmad R."/>
            <person name="Li M."/>
            <person name="Tong Y."/>
        </authorList>
    </citation>
    <scope>NUCLEOTIDE SEQUENCE [LARGE SCALE GENOMIC DNA]</scope>
    <source>
        <strain evidence="1 2">16A2E</strain>
    </source>
</reference>
<organism evidence="1 2">
    <name type="scientific">Ornithinibacillus xuwenensis</name>
    <dbReference type="NCBI Taxonomy" id="3144668"/>
    <lineage>
        <taxon>Bacteria</taxon>
        <taxon>Bacillati</taxon>
        <taxon>Bacillota</taxon>
        <taxon>Bacilli</taxon>
        <taxon>Bacillales</taxon>
        <taxon>Bacillaceae</taxon>
        <taxon>Ornithinibacillus</taxon>
    </lineage>
</organism>
<dbReference type="Pfam" id="PF04531">
    <property type="entry name" value="Phage_holin_1"/>
    <property type="match status" value="1"/>
</dbReference>
<dbReference type="EMBL" id="JBDIML010000001">
    <property type="protein sequence ID" value="MEN2765690.1"/>
    <property type="molecule type" value="Genomic_DNA"/>
</dbReference>
<dbReference type="NCBIfam" id="TIGR01598">
    <property type="entry name" value="holin_phiLC3"/>
    <property type="match status" value="1"/>
</dbReference>
<evidence type="ECO:0000313" key="1">
    <source>
        <dbReference type="EMBL" id="MEN2765690.1"/>
    </source>
</evidence>
<dbReference type="InterPro" id="IPR006485">
    <property type="entry name" value="Phage-like_holin"/>
</dbReference>
<dbReference type="Proteomes" id="UP001444625">
    <property type="component" value="Unassembled WGS sequence"/>
</dbReference>
<comment type="caution">
    <text evidence="1">The sequence shown here is derived from an EMBL/GenBank/DDBJ whole genome shotgun (WGS) entry which is preliminary data.</text>
</comment>
<keyword evidence="2" id="KW-1185">Reference proteome</keyword>
<sequence>MKINWKVRFSKNNVLFVLRFAAALLVPVLGYLGLQFEDITSWNKVGDILLQFISNPYLIGLTIFNAFNILPDPTTSGLSDSKNALTYIKPRKDVA</sequence>
<proteinExistence type="predicted"/>
<name>A0ABU9XBP7_9BACI</name>
<protein>
    <submittedName>
        <fullName evidence="1">Phage holin</fullName>
    </submittedName>
</protein>
<dbReference type="RefSeq" id="WP_345823165.1">
    <property type="nucleotide sequence ID" value="NZ_JBDIML010000001.1"/>
</dbReference>
<gene>
    <name evidence="1" type="ORF">ABC228_00680</name>
</gene>